<sequence length="163" mass="18172">SLISPARKGTVRRFGDTSHLPVVIPSFCSEVIQQVHSSNTHQEKQQCALVWPEMLDIGRKAHHDPMLKLPTSRKRNPHHEDLLTRTEATQPARAVGLVGNLLEAALITQGVLSDMILKKDKSEYRYYIDKLGYLNKKCPGPERTQDPSEPSAAAPQGADSEWP</sequence>
<reference evidence="2 3" key="1">
    <citation type="journal article" date="2023" name="bioRxiv">
        <title>Conserved and derived expression patterns and positive selection on dental genes reveal complex evolutionary context of ever-growing rodent molars.</title>
        <authorList>
            <person name="Calamari Z.T."/>
            <person name="Song A."/>
            <person name="Cohen E."/>
            <person name="Akter M."/>
            <person name="Roy R.D."/>
            <person name="Hallikas O."/>
            <person name="Christensen M.M."/>
            <person name="Li P."/>
            <person name="Marangoni P."/>
            <person name="Jernvall J."/>
            <person name="Klein O.D."/>
        </authorList>
    </citation>
    <scope>NUCLEOTIDE SEQUENCE [LARGE SCALE GENOMIC DNA]</scope>
    <source>
        <strain evidence="2">V071</strain>
    </source>
</reference>
<comment type="caution">
    <text evidence="2">The sequence shown here is derived from an EMBL/GenBank/DDBJ whole genome shotgun (WGS) entry which is preliminary data.</text>
</comment>
<feature type="region of interest" description="Disordered" evidence="1">
    <location>
        <begin position="136"/>
        <end position="163"/>
    </location>
</feature>
<evidence type="ECO:0000313" key="3">
    <source>
        <dbReference type="Proteomes" id="UP001488838"/>
    </source>
</evidence>
<feature type="non-terminal residue" evidence="2">
    <location>
        <position position="1"/>
    </location>
</feature>
<evidence type="ECO:0000256" key="1">
    <source>
        <dbReference type="SAM" id="MobiDB-lite"/>
    </source>
</evidence>
<name>A0AAW0K7V5_MYOGA</name>
<dbReference type="EMBL" id="JBBHLL010000003">
    <property type="protein sequence ID" value="KAK7834893.1"/>
    <property type="molecule type" value="Genomic_DNA"/>
</dbReference>
<keyword evidence="3" id="KW-1185">Reference proteome</keyword>
<dbReference type="AlphaFoldDB" id="A0AAW0K7V5"/>
<protein>
    <submittedName>
        <fullName evidence="2">Uncharacterized protein</fullName>
    </submittedName>
</protein>
<organism evidence="2 3">
    <name type="scientific">Myodes glareolus</name>
    <name type="common">Bank vole</name>
    <name type="synonym">Clethrionomys glareolus</name>
    <dbReference type="NCBI Taxonomy" id="447135"/>
    <lineage>
        <taxon>Eukaryota</taxon>
        <taxon>Metazoa</taxon>
        <taxon>Chordata</taxon>
        <taxon>Craniata</taxon>
        <taxon>Vertebrata</taxon>
        <taxon>Euteleostomi</taxon>
        <taxon>Mammalia</taxon>
        <taxon>Eutheria</taxon>
        <taxon>Euarchontoglires</taxon>
        <taxon>Glires</taxon>
        <taxon>Rodentia</taxon>
        <taxon>Myomorpha</taxon>
        <taxon>Muroidea</taxon>
        <taxon>Cricetidae</taxon>
        <taxon>Arvicolinae</taxon>
        <taxon>Myodes</taxon>
    </lineage>
</organism>
<accession>A0AAW0K7V5</accession>
<proteinExistence type="predicted"/>
<gene>
    <name evidence="2" type="ORF">U0070_022864</name>
</gene>
<evidence type="ECO:0000313" key="2">
    <source>
        <dbReference type="EMBL" id="KAK7834893.1"/>
    </source>
</evidence>
<dbReference type="Proteomes" id="UP001488838">
    <property type="component" value="Unassembled WGS sequence"/>
</dbReference>